<reference evidence="2 3" key="1">
    <citation type="submission" date="2023-07" db="EMBL/GenBank/DDBJ databases">
        <title>Genomic Encyclopedia of Type Strains, Phase IV (KMG-IV): sequencing the most valuable type-strain genomes for metagenomic binning, comparative biology and taxonomic classification.</title>
        <authorList>
            <person name="Goeker M."/>
        </authorList>
    </citation>
    <scope>NUCLEOTIDE SEQUENCE [LARGE SCALE GENOMIC DNA]</scope>
    <source>
        <strain evidence="2 3">DSM 4006</strain>
    </source>
</reference>
<protein>
    <submittedName>
        <fullName evidence="2">Uncharacterized protein</fullName>
    </submittedName>
</protein>
<feature type="transmembrane region" description="Helical" evidence="1">
    <location>
        <begin position="34"/>
        <end position="52"/>
    </location>
</feature>
<dbReference type="RefSeq" id="WP_274455391.1">
    <property type="nucleotide sequence ID" value="NZ_CP067097.1"/>
</dbReference>
<keyword evidence="1" id="KW-1133">Transmembrane helix</keyword>
<evidence type="ECO:0000313" key="3">
    <source>
        <dbReference type="Proteomes" id="UP001232973"/>
    </source>
</evidence>
<comment type="caution">
    <text evidence="2">The sequence shown here is derived from an EMBL/GenBank/DDBJ whole genome shotgun (WGS) entry which is preliminary data.</text>
</comment>
<name>A0ABT9XEA7_9BACL</name>
<evidence type="ECO:0000313" key="2">
    <source>
        <dbReference type="EMBL" id="MDQ0188617.1"/>
    </source>
</evidence>
<dbReference type="Proteomes" id="UP001232973">
    <property type="component" value="Unassembled WGS sequence"/>
</dbReference>
<gene>
    <name evidence="2" type="ORF">J2S03_000429</name>
</gene>
<organism evidence="2 3">
    <name type="scientific">Alicyclobacillus cycloheptanicus</name>
    <dbReference type="NCBI Taxonomy" id="1457"/>
    <lineage>
        <taxon>Bacteria</taxon>
        <taxon>Bacillati</taxon>
        <taxon>Bacillota</taxon>
        <taxon>Bacilli</taxon>
        <taxon>Bacillales</taxon>
        <taxon>Alicyclobacillaceae</taxon>
        <taxon>Alicyclobacillus</taxon>
    </lineage>
</organism>
<dbReference type="EMBL" id="JAUSTP010000002">
    <property type="protein sequence ID" value="MDQ0188617.1"/>
    <property type="molecule type" value="Genomic_DNA"/>
</dbReference>
<sequence length="110" mass="12572">MKSLHSRVAADFHRESQMRHLVLAARRKYRMYRVIVAATMTAASFLVISIFAPAPARHNDIAADVRQKSSQLQGAMLPIHTDLVKLHGVTFKDVNRLAQKFHRNLTIRRV</sequence>
<keyword evidence="1" id="KW-0472">Membrane</keyword>
<keyword evidence="1" id="KW-0812">Transmembrane</keyword>
<proteinExistence type="predicted"/>
<keyword evidence="3" id="KW-1185">Reference proteome</keyword>
<evidence type="ECO:0000256" key="1">
    <source>
        <dbReference type="SAM" id="Phobius"/>
    </source>
</evidence>
<accession>A0ABT9XEA7</accession>